<dbReference type="Pfam" id="PF04577">
    <property type="entry name" value="Glyco_transf_61"/>
    <property type="match status" value="1"/>
</dbReference>
<dbReference type="InterPro" id="IPR049625">
    <property type="entry name" value="Glyco_transf_61_cat"/>
</dbReference>
<keyword evidence="6" id="KW-1185">Reference proteome</keyword>
<evidence type="ECO:0000313" key="5">
    <source>
        <dbReference type="EMBL" id="PRY12927.1"/>
    </source>
</evidence>
<dbReference type="InterPro" id="IPR007657">
    <property type="entry name" value="Glycosyltransferase_61"/>
</dbReference>
<dbReference type="EMBL" id="PVZF01000009">
    <property type="protein sequence ID" value="PRY12927.1"/>
    <property type="molecule type" value="Genomic_DNA"/>
</dbReference>
<evidence type="ECO:0000256" key="3">
    <source>
        <dbReference type="ARBA" id="ARBA00023180"/>
    </source>
</evidence>
<dbReference type="GO" id="GO:0016757">
    <property type="term" value="F:glycosyltransferase activity"/>
    <property type="evidence" value="ECO:0007669"/>
    <property type="project" value="UniProtKB-KW"/>
</dbReference>
<evidence type="ECO:0000256" key="1">
    <source>
        <dbReference type="ARBA" id="ARBA00022676"/>
    </source>
</evidence>
<feature type="domain" description="Glycosyltransferase 61 catalytic" evidence="4">
    <location>
        <begin position="157"/>
        <end position="330"/>
    </location>
</feature>
<evidence type="ECO:0000259" key="4">
    <source>
        <dbReference type="Pfam" id="PF04577"/>
    </source>
</evidence>
<protein>
    <submittedName>
        <fullName evidence="5">Uncharacterized protein DUF563</fullName>
    </submittedName>
</protein>
<keyword evidence="1" id="KW-0328">Glycosyltransferase</keyword>
<evidence type="ECO:0000256" key="2">
    <source>
        <dbReference type="ARBA" id="ARBA00022679"/>
    </source>
</evidence>
<comment type="caution">
    <text evidence="5">The sequence shown here is derived from an EMBL/GenBank/DDBJ whole genome shotgun (WGS) entry which is preliminary data.</text>
</comment>
<dbReference type="PANTHER" id="PTHR20961:SF124">
    <property type="entry name" value="GLYCOSYLTRANSFERASE"/>
    <property type="match status" value="1"/>
</dbReference>
<dbReference type="Proteomes" id="UP000238083">
    <property type="component" value="Unassembled WGS sequence"/>
</dbReference>
<organism evidence="5 6">
    <name type="scientific">Kineococcus rhizosphaerae</name>
    <dbReference type="NCBI Taxonomy" id="559628"/>
    <lineage>
        <taxon>Bacteria</taxon>
        <taxon>Bacillati</taxon>
        <taxon>Actinomycetota</taxon>
        <taxon>Actinomycetes</taxon>
        <taxon>Kineosporiales</taxon>
        <taxon>Kineosporiaceae</taxon>
        <taxon>Kineococcus</taxon>
    </lineage>
</organism>
<keyword evidence="2" id="KW-0808">Transferase</keyword>
<dbReference type="PANTHER" id="PTHR20961">
    <property type="entry name" value="GLYCOSYLTRANSFERASE"/>
    <property type="match status" value="1"/>
</dbReference>
<sequence>MARFSFVDGRVGWRYLAVSAGAHQVRAVQRFARGVRHATVPGVRARALAGPGIRYHAAEAGHEVRLTVPGEFDAADRRAIRQRDVTSVPEQFVLELPRATLTGREGWVFHDGRLVEDLWQEAGFPARSLLPPSRSLRPPVHLPGTTVSLLMPWSPNYYHWTVQTVPRVLHVRRALGGSLDDVDQWLVPGRAPAFVAQWLDLLGVPASRRVEVVDADAQFSTDRLVVSSVPGRNRWVSAPTVDLVRRAALPVPPTGTGRRLLLHRDGQVRRLLNADAVLEALARRGFEVVDPAALSITEEARTFAEADIVVGVHGAGLTNLVFCRPGASVVELTPRSLVYPTFAKLALAAGVRHRVVVGSEPRLPWPLRFPDTHADLLVDVSRLLAAVESELARLAHSC</sequence>
<dbReference type="AlphaFoldDB" id="A0A2T0R0W1"/>
<proteinExistence type="predicted"/>
<evidence type="ECO:0000313" key="6">
    <source>
        <dbReference type="Proteomes" id="UP000238083"/>
    </source>
</evidence>
<gene>
    <name evidence="5" type="ORF">CLV37_109113</name>
</gene>
<keyword evidence="3" id="KW-0325">Glycoprotein</keyword>
<accession>A0A2T0R0W1</accession>
<name>A0A2T0R0W1_9ACTN</name>
<reference evidence="5 6" key="1">
    <citation type="submission" date="2018-03" db="EMBL/GenBank/DDBJ databases">
        <title>Genomic Encyclopedia of Archaeal and Bacterial Type Strains, Phase II (KMG-II): from individual species to whole genera.</title>
        <authorList>
            <person name="Goeker M."/>
        </authorList>
    </citation>
    <scope>NUCLEOTIDE SEQUENCE [LARGE SCALE GENOMIC DNA]</scope>
    <source>
        <strain evidence="5 6">DSM 19711</strain>
    </source>
</reference>